<feature type="compositionally biased region" description="Basic and acidic residues" evidence="12">
    <location>
        <begin position="32"/>
        <end position="41"/>
    </location>
</feature>
<keyword evidence="7 11" id="KW-0694">RNA-binding</keyword>
<evidence type="ECO:0000256" key="5">
    <source>
        <dbReference type="ARBA" id="ARBA00022816"/>
    </source>
</evidence>
<feature type="coiled-coil region" evidence="11">
    <location>
        <begin position="129"/>
        <end position="307"/>
    </location>
</feature>
<feature type="region of interest" description="Disordered" evidence="12">
    <location>
        <begin position="1"/>
        <end position="77"/>
    </location>
</feature>
<keyword evidence="5 11" id="KW-0509">mRNA transport</keyword>
<proteinExistence type="inferred from homology"/>
<dbReference type="GO" id="GO:0005789">
    <property type="term" value="C:endoplasmic reticulum membrane"/>
    <property type="evidence" value="ECO:0007669"/>
    <property type="project" value="UniProtKB-SubCell"/>
</dbReference>
<evidence type="ECO:0000256" key="11">
    <source>
        <dbReference type="RuleBase" id="RU362142"/>
    </source>
</evidence>
<reference evidence="13" key="1">
    <citation type="journal article" date="2019" name="G3 (Bethesda)">
        <title>Genome Assemblies of Two Rare Opportunistic Yeast Pathogens: Diutina rugosa (syn. Candida rugosa) and Trichomonascus ciferrii (syn. Candida ciferrii).</title>
        <authorList>
            <person name="Mixao V."/>
            <person name="Saus E."/>
            <person name="Hansen A.P."/>
            <person name="Lass-Florl C."/>
            <person name="Gabaldon T."/>
        </authorList>
    </citation>
    <scope>NUCLEOTIDE SEQUENCE</scope>
    <source>
        <strain evidence="13">CBS 4856</strain>
    </source>
</reference>
<keyword evidence="6 11" id="KW-0256">Endoplasmic reticulum</keyword>
<comment type="subcellular location">
    <subcellularLocation>
        <location evidence="1 11">Endoplasmic reticulum membrane</location>
        <topology evidence="1 11">Peripheral membrane protein</topology>
    </subcellularLocation>
</comment>
<evidence type="ECO:0000313" key="14">
    <source>
        <dbReference type="Proteomes" id="UP000761534"/>
    </source>
</evidence>
<evidence type="ECO:0000256" key="7">
    <source>
        <dbReference type="ARBA" id="ARBA00022884"/>
    </source>
</evidence>
<evidence type="ECO:0000256" key="9">
    <source>
        <dbReference type="ARBA" id="ARBA00023136"/>
    </source>
</evidence>
<dbReference type="EMBL" id="SWFS01000063">
    <property type="protein sequence ID" value="KAA8917137.1"/>
    <property type="molecule type" value="Genomic_DNA"/>
</dbReference>
<feature type="compositionally biased region" description="Polar residues" evidence="12">
    <location>
        <begin position="44"/>
        <end position="71"/>
    </location>
</feature>
<feature type="compositionally biased region" description="Low complexity" evidence="12">
    <location>
        <begin position="16"/>
        <end position="30"/>
    </location>
</feature>
<organism evidence="13 14">
    <name type="scientific">Trichomonascus ciferrii</name>
    <dbReference type="NCBI Taxonomy" id="44093"/>
    <lineage>
        <taxon>Eukaryota</taxon>
        <taxon>Fungi</taxon>
        <taxon>Dikarya</taxon>
        <taxon>Ascomycota</taxon>
        <taxon>Saccharomycotina</taxon>
        <taxon>Dipodascomycetes</taxon>
        <taxon>Dipodascales</taxon>
        <taxon>Trichomonascaceae</taxon>
        <taxon>Trichomonascus</taxon>
        <taxon>Trichomonascus ciferrii complex</taxon>
    </lineage>
</organism>
<comment type="function">
    <text evidence="10">RNA-binding protein that binds specific mRNAs including the ASH1 mRNA, coding for a repressor of the HO endonuclease. Part of the mRNA localization machinery that restricts accumulation of certain proteins to the bud and in the daughter cell. Required for the delivery of cortical endoplasmic reticulum into the emerging bud.</text>
</comment>
<dbReference type="Pfam" id="PF17078">
    <property type="entry name" value="SHE3"/>
    <property type="match status" value="1"/>
</dbReference>
<gene>
    <name evidence="11" type="primary">SHE3</name>
    <name evidence="13" type="ORF">TRICI_000704</name>
</gene>
<dbReference type="OrthoDB" id="6088208at2759"/>
<evidence type="ECO:0000256" key="3">
    <source>
        <dbReference type="ARBA" id="ARBA00019884"/>
    </source>
</evidence>
<keyword evidence="8 11" id="KW-0175">Coiled coil</keyword>
<dbReference type="GO" id="GO:0051028">
    <property type="term" value="P:mRNA transport"/>
    <property type="evidence" value="ECO:0007669"/>
    <property type="project" value="UniProtKB-UniRule"/>
</dbReference>
<keyword evidence="14" id="KW-1185">Reference proteome</keyword>
<dbReference type="Proteomes" id="UP000761534">
    <property type="component" value="Unassembled WGS sequence"/>
</dbReference>
<dbReference type="InterPro" id="IPR031398">
    <property type="entry name" value="She3"/>
</dbReference>
<comment type="caution">
    <text evidence="13">The sequence shown here is derived from an EMBL/GenBank/DDBJ whole genome shotgun (WGS) entry which is preliminary data.</text>
</comment>
<evidence type="ECO:0000256" key="4">
    <source>
        <dbReference type="ARBA" id="ARBA00022448"/>
    </source>
</evidence>
<evidence type="ECO:0000256" key="6">
    <source>
        <dbReference type="ARBA" id="ARBA00022824"/>
    </source>
</evidence>
<evidence type="ECO:0000256" key="8">
    <source>
        <dbReference type="ARBA" id="ARBA00023054"/>
    </source>
</evidence>
<comment type="similarity">
    <text evidence="2 11">Belongs to the SHE3 family.</text>
</comment>
<accession>A0A642VBS3</accession>
<dbReference type="AlphaFoldDB" id="A0A642VBS3"/>
<evidence type="ECO:0000256" key="2">
    <source>
        <dbReference type="ARBA" id="ARBA00008123"/>
    </source>
</evidence>
<name>A0A642VBS3_9ASCO</name>
<keyword evidence="9 11" id="KW-0472">Membrane</keyword>
<keyword evidence="4 11" id="KW-0813">Transport</keyword>
<sequence length="374" mass="42949">MEDDGHWPQSRPDNLSSSSPVATTSSPTVSDRSVETFDGERASATVQMMSTTPRVDSSPNSHGQRPTSRYSHLSEEEKAQWLRDEISRESLSLQRLEKLAQDLPKLSNRRSLVVSKDQPIESDYSYGDLHSTSRVIENLQNGMDALKRELREQREIAKEERSSREAVKKRCEILESTMEVVKHQNDMLNRLLDRKERRIEELERAGVQKDERITSLERSQVENASSRTSYEADIKQLKAENERLEAAYNAVMESARRMKSKYHNDIVVIGEKIGQVQAERKSDSEKLASLETQLKEQVEQKAQLLAIQDNQQKLREQQLERLEAIFAEVNQNIKDSDSSVTTRIKSTLKVIDKLERHYIELGGDQRNIKQTTTP</sequence>
<evidence type="ECO:0000256" key="12">
    <source>
        <dbReference type="SAM" id="MobiDB-lite"/>
    </source>
</evidence>
<protein>
    <recommendedName>
        <fullName evidence="3 11">SWI5-dependent HO expression protein 3</fullName>
    </recommendedName>
</protein>
<evidence type="ECO:0000313" key="13">
    <source>
        <dbReference type="EMBL" id="KAA8917137.1"/>
    </source>
</evidence>
<dbReference type="GO" id="GO:0048309">
    <property type="term" value="P:endoplasmic reticulum inheritance"/>
    <property type="evidence" value="ECO:0007669"/>
    <property type="project" value="InterPro"/>
</dbReference>
<evidence type="ECO:0000256" key="10">
    <source>
        <dbReference type="ARBA" id="ARBA00024975"/>
    </source>
</evidence>
<dbReference type="GO" id="GO:0003723">
    <property type="term" value="F:RNA binding"/>
    <property type="evidence" value="ECO:0007669"/>
    <property type="project" value="UniProtKB-KW"/>
</dbReference>
<evidence type="ECO:0000256" key="1">
    <source>
        <dbReference type="ARBA" id="ARBA00004406"/>
    </source>
</evidence>
<dbReference type="VEuPathDB" id="FungiDB:TRICI_000704"/>